<comment type="caution">
    <text evidence="1">The sequence shown here is derived from an EMBL/GenBank/DDBJ whole genome shotgun (WGS) entry which is preliminary data.</text>
</comment>
<dbReference type="EMBL" id="LSGP01000017">
    <property type="protein sequence ID" value="KYZ75946.1"/>
    <property type="molecule type" value="Genomic_DNA"/>
</dbReference>
<dbReference type="OrthoDB" id="1633956at2"/>
<keyword evidence="2" id="KW-1185">Reference proteome</keyword>
<dbReference type="AlphaFoldDB" id="A0A154BPS8"/>
<gene>
    <name evidence="1" type="ORF">AXX12_05755</name>
</gene>
<evidence type="ECO:0000313" key="2">
    <source>
        <dbReference type="Proteomes" id="UP000076268"/>
    </source>
</evidence>
<accession>A0A154BPS8</accession>
<organism evidence="1 2">
    <name type="scientific">Anaerosporomusa subterranea</name>
    <dbReference type="NCBI Taxonomy" id="1794912"/>
    <lineage>
        <taxon>Bacteria</taxon>
        <taxon>Bacillati</taxon>
        <taxon>Bacillota</taxon>
        <taxon>Negativicutes</taxon>
        <taxon>Acetonemataceae</taxon>
        <taxon>Anaerosporomusa</taxon>
    </lineage>
</organism>
<reference evidence="1 2" key="1">
    <citation type="submission" date="2016-02" db="EMBL/GenBank/DDBJ databases">
        <title>Anaerosporomusa subterraneum gen. nov., sp. nov., a spore-forming obligate anaerobe isolated from saprolite.</title>
        <authorList>
            <person name="Choi J.K."/>
            <person name="Shah M."/>
            <person name="Yee N."/>
        </authorList>
    </citation>
    <scope>NUCLEOTIDE SEQUENCE [LARGE SCALE GENOMIC DNA]</scope>
    <source>
        <strain evidence="1 2">RU4</strain>
    </source>
</reference>
<sequence length="94" mass="10791">MSTDNTRYSIPFTPLTDRIAAEAPHLVEPLAALRQAMGNADFEKYINSLSSLRKVDDQLLLITRREMNRSILMSRYLPLMQETFGVSYIRIVSQ</sequence>
<proteinExistence type="predicted"/>
<dbReference type="RefSeq" id="WP_066240526.1">
    <property type="nucleotide sequence ID" value="NZ_LSGP01000017.1"/>
</dbReference>
<protein>
    <submittedName>
        <fullName evidence="1">Uncharacterized protein</fullName>
    </submittedName>
</protein>
<dbReference type="Proteomes" id="UP000076268">
    <property type="component" value="Unassembled WGS sequence"/>
</dbReference>
<evidence type="ECO:0000313" key="1">
    <source>
        <dbReference type="EMBL" id="KYZ75946.1"/>
    </source>
</evidence>
<name>A0A154BPS8_ANASB</name>
<dbReference type="STRING" id="1794912.AXX12_05755"/>